<evidence type="ECO:0000313" key="2">
    <source>
        <dbReference type="EMBL" id="PNS10678.1"/>
    </source>
</evidence>
<name>A0A2K1Q6Q0_9GAMM</name>
<organism evidence="2 3">
    <name type="scientific">Mixta theicola</name>
    <dbReference type="NCBI Taxonomy" id="1458355"/>
    <lineage>
        <taxon>Bacteria</taxon>
        <taxon>Pseudomonadati</taxon>
        <taxon>Pseudomonadota</taxon>
        <taxon>Gammaproteobacteria</taxon>
        <taxon>Enterobacterales</taxon>
        <taxon>Erwiniaceae</taxon>
        <taxon>Mixta</taxon>
    </lineage>
</organism>
<keyword evidence="3" id="KW-1185">Reference proteome</keyword>
<sequence length="73" mass="8431">MTVTAKEDTPYKINVLITIHLIINMFLLIFTQKNKYQPNSLLILVNIKIQKIVDIKLQRTSLAVLTVHILTEN</sequence>
<reference evidence="3" key="1">
    <citation type="submission" date="2017-09" db="EMBL/GenBank/DDBJ databases">
        <authorList>
            <person name="Palmer M."/>
            <person name="Steenkamp E.T."/>
            <person name="Coetzee M.P."/>
            <person name="Avontuur J.R."/>
            <person name="Van Zyl E."/>
            <person name="Chan W.-Y."/>
            <person name="Blom J."/>
            <person name="Venter S.N."/>
        </authorList>
    </citation>
    <scope>NUCLEOTIDE SEQUENCE [LARGE SCALE GENOMIC DNA]</scope>
    <source>
        <strain evidence="3">QC88-366</strain>
    </source>
</reference>
<accession>A0A2K1Q6Q0</accession>
<evidence type="ECO:0000256" key="1">
    <source>
        <dbReference type="SAM" id="Phobius"/>
    </source>
</evidence>
<dbReference type="EMBL" id="NWUO01000013">
    <property type="protein sequence ID" value="PNS10678.1"/>
    <property type="molecule type" value="Genomic_DNA"/>
</dbReference>
<proteinExistence type="predicted"/>
<gene>
    <name evidence="2" type="ORF">COO59_16320</name>
</gene>
<keyword evidence="1" id="KW-0472">Membrane</keyword>
<keyword evidence="1" id="KW-1133">Transmembrane helix</keyword>
<comment type="caution">
    <text evidence="2">The sequence shown here is derived from an EMBL/GenBank/DDBJ whole genome shotgun (WGS) entry which is preliminary data.</text>
</comment>
<feature type="transmembrane region" description="Helical" evidence="1">
    <location>
        <begin position="12"/>
        <end position="30"/>
    </location>
</feature>
<evidence type="ECO:0000313" key="3">
    <source>
        <dbReference type="Proteomes" id="UP000236345"/>
    </source>
</evidence>
<dbReference type="AlphaFoldDB" id="A0A2K1Q6Q0"/>
<dbReference type="Proteomes" id="UP000236345">
    <property type="component" value="Unassembled WGS sequence"/>
</dbReference>
<protein>
    <submittedName>
        <fullName evidence="2">Uncharacterized protein</fullName>
    </submittedName>
</protein>
<keyword evidence="1" id="KW-0812">Transmembrane</keyword>